<feature type="compositionally biased region" description="Polar residues" evidence="14">
    <location>
        <begin position="107"/>
        <end position="117"/>
    </location>
</feature>
<dbReference type="PANTHER" id="PTHR11129:SF1">
    <property type="entry name" value="PROTEIN FARNESYLTRANSFERASE_GERANYLGERANYLTRANSFERASE TYPE-1 SUBUNIT ALPHA"/>
    <property type="match status" value="1"/>
</dbReference>
<evidence type="ECO:0000256" key="6">
    <source>
        <dbReference type="ARBA" id="ARBA00022679"/>
    </source>
</evidence>
<accession>A0A448YTJ7</accession>
<evidence type="ECO:0000256" key="14">
    <source>
        <dbReference type="SAM" id="MobiDB-lite"/>
    </source>
</evidence>
<dbReference type="InterPro" id="IPR002088">
    <property type="entry name" value="Prenyl_trans_a"/>
</dbReference>
<dbReference type="STRING" id="13370.A0A448YTJ7"/>
<evidence type="ECO:0000256" key="1">
    <source>
        <dbReference type="ARBA" id="ARBA00001946"/>
    </source>
</evidence>
<dbReference type="EC" id="2.5.1.58" evidence="4"/>
<dbReference type="InParanoid" id="A0A448YTJ7"/>
<dbReference type="PANTHER" id="PTHR11129">
    <property type="entry name" value="PROTEIN FARNESYLTRANSFERASE ALPHA SUBUNIT/RAB GERANYLGERANYL TRANSFERASE ALPHA SUBUNIT"/>
    <property type="match status" value="1"/>
</dbReference>
<name>A0A448YTJ7_BRENA</name>
<dbReference type="OrthoDB" id="272289at2759"/>
<feature type="compositionally biased region" description="Low complexity" evidence="14">
    <location>
        <begin position="96"/>
        <end position="105"/>
    </location>
</feature>
<evidence type="ECO:0000313" key="16">
    <source>
        <dbReference type="Proteomes" id="UP000290900"/>
    </source>
</evidence>
<organism evidence="15 16">
    <name type="scientific">Brettanomyces naardenensis</name>
    <name type="common">Yeast</name>
    <dbReference type="NCBI Taxonomy" id="13370"/>
    <lineage>
        <taxon>Eukaryota</taxon>
        <taxon>Fungi</taxon>
        <taxon>Dikarya</taxon>
        <taxon>Ascomycota</taxon>
        <taxon>Saccharomycotina</taxon>
        <taxon>Pichiomycetes</taxon>
        <taxon>Pichiales</taxon>
        <taxon>Pichiaceae</taxon>
        <taxon>Brettanomyces</taxon>
    </lineage>
</organism>
<evidence type="ECO:0000256" key="8">
    <source>
        <dbReference type="ARBA" id="ARBA00022842"/>
    </source>
</evidence>
<dbReference type="FunCoup" id="A0A448YTJ7">
    <property type="interactions" value="177"/>
</dbReference>
<dbReference type="Proteomes" id="UP000290900">
    <property type="component" value="Unassembled WGS sequence"/>
</dbReference>
<keyword evidence="6" id="KW-0808">Transferase</keyword>
<evidence type="ECO:0000256" key="4">
    <source>
        <dbReference type="ARBA" id="ARBA00012702"/>
    </source>
</evidence>
<evidence type="ECO:0000256" key="5">
    <source>
        <dbReference type="ARBA" id="ARBA00022602"/>
    </source>
</evidence>
<feature type="region of interest" description="Disordered" evidence="14">
    <location>
        <begin position="96"/>
        <end position="117"/>
    </location>
</feature>
<dbReference type="PROSITE" id="PS51147">
    <property type="entry name" value="PFTA"/>
    <property type="match status" value="5"/>
</dbReference>
<dbReference type="GO" id="GO:0005953">
    <property type="term" value="C:CAAX-protein geranylgeranyltransferase complex"/>
    <property type="evidence" value="ECO:0007669"/>
    <property type="project" value="TreeGrafter"/>
</dbReference>
<sequence>MSQKFGDYDYSDLEPLPLDSPETDDIILCRIMYSEEYKTLMSYMRALMAKNELSERALYMTELVIGKVAAHYTVWEYRYKIVKELAGEGAADNAAENAADNAPDGLQDSQGPGVSPSTILQRELSWCGRIALENEKNYQIWHYRQLIIGLMIDLLYGGDSSSYDIEKEEYPIISKMIKDDEKNYHVWSHRRWLVETFKLHSSKEELRFTEELLIQDVRNNSAWNHRFFVIFGGKTMNRDLDEEIEFVKLQIEKSPTNPSSWNYLRGIYKKMGLNIGELKGFVDKFIGKEKEKEDNLSVQAFELLGEIYEIENEKRKAGEVYELLGKKLDVIRVNYWEQRRLLAESN</sequence>
<gene>
    <name evidence="15" type="ORF">BRENAR_LOCUS4945</name>
</gene>
<comment type="cofactor">
    <cofactor evidence="1">
        <name>Mg(2+)</name>
        <dbReference type="ChEBI" id="CHEBI:18420"/>
    </cofactor>
</comment>
<keyword evidence="7" id="KW-0677">Repeat</keyword>
<keyword evidence="16" id="KW-1185">Reference proteome</keyword>
<keyword evidence="8" id="KW-0460">Magnesium</keyword>
<evidence type="ECO:0000256" key="9">
    <source>
        <dbReference type="ARBA" id="ARBA00040965"/>
    </source>
</evidence>
<evidence type="ECO:0000313" key="15">
    <source>
        <dbReference type="EMBL" id="VEU24217.1"/>
    </source>
</evidence>
<dbReference type="GO" id="GO:0005965">
    <property type="term" value="C:protein farnesyltransferase complex"/>
    <property type="evidence" value="ECO:0007669"/>
    <property type="project" value="TreeGrafter"/>
</dbReference>
<dbReference type="AlphaFoldDB" id="A0A448YTJ7"/>
<comment type="similarity">
    <text evidence="2">Belongs to the protein prenyltransferase subunit alpha family.</text>
</comment>
<dbReference type="Gene3D" id="1.25.40.120">
    <property type="entry name" value="Protein prenylyltransferase"/>
    <property type="match status" value="1"/>
</dbReference>
<dbReference type="EC" id="2.5.1.59" evidence="3"/>
<dbReference type="SUPFAM" id="SSF48439">
    <property type="entry name" value="Protein prenylyltransferase"/>
    <property type="match status" value="1"/>
</dbReference>
<dbReference type="EMBL" id="CAACVR010000075">
    <property type="protein sequence ID" value="VEU24217.1"/>
    <property type="molecule type" value="Genomic_DNA"/>
</dbReference>
<proteinExistence type="inferred from homology"/>
<dbReference type="Pfam" id="PF01239">
    <property type="entry name" value="PPTA"/>
    <property type="match status" value="4"/>
</dbReference>
<evidence type="ECO:0000256" key="11">
    <source>
        <dbReference type="ARBA" id="ARBA00042436"/>
    </source>
</evidence>
<dbReference type="GO" id="GO:0004662">
    <property type="term" value="F:CAAX-protein geranylgeranyltransferase activity"/>
    <property type="evidence" value="ECO:0007669"/>
    <property type="project" value="UniProtKB-EC"/>
</dbReference>
<protein>
    <recommendedName>
        <fullName evidence="9">Protein farnesyltransferase/geranylgeranyltransferase type-1 subunit alpha</fullName>
        <ecNumber evidence="4">2.5.1.58</ecNumber>
        <ecNumber evidence="3">2.5.1.59</ecNumber>
    </recommendedName>
    <alternativeName>
        <fullName evidence="12">CAAX farnesyltransferase subunit alpha</fullName>
    </alternativeName>
    <alternativeName>
        <fullName evidence="11">FTase-alpha</fullName>
    </alternativeName>
    <alternativeName>
        <fullName evidence="10">Ras proteins prenyltransferase subunit alpha</fullName>
    </alternativeName>
    <alternativeName>
        <fullName evidence="13">Type I protein geranyl-geranyltransferase subunit alpha</fullName>
    </alternativeName>
</protein>
<reference evidence="15 16" key="1">
    <citation type="submission" date="2018-12" db="EMBL/GenBank/DDBJ databases">
        <authorList>
            <person name="Tiukova I."/>
            <person name="Dainat J."/>
        </authorList>
    </citation>
    <scope>NUCLEOTIDE SEQUENCE [LARGE SCALE GENOMIC DNA]</scope>
</reference>
<evidence type="ECO:0000256" key="7">
    <source>
        <dbReference type="ARBA" id="ARBA00022737"/>
    </source>
</evidence>
<evidence type="ECO:0000256" key="3">
    <source>
        <dbReference type="ARBA" id="ARBA00012700"/>
    </source>
</evidence>
<dbReference type="GO" id="GO:0004660">
    <property type="term" value="F:protein farnesyltransferase activity"/>
    <property type="evidence" value="ECO:0007669"/>
    <property type="project" value="UniProtKB-EC"/>
</dbReference>
<keyword evidence="5" id="KW-0637">Prenyltransferase</keyword>
<evidence type="ECO:0000256" key="12">
    <source>
        <dbReference type="ARBA" id="ARBA00043086"/>
    </source>
</evidence>
<evidence type="ECO:0000256" key="10">
    <source>
        <dbReference type="ARBA" id="ARBA00041392"/>
    </source>
</evidence>
<evidence type="ECO:0000256" key="2">
    <source>
        <dbReference type="ARBA" id="ARBA00006734"/>
    </source>
</evidence>
<evidence type="ECO:0000256" key="13">
    <source>
        <dbReference type="ARBA" id="ARBA00043219"/>
    </source>
</evidence>